<feature type="compositionally biased region" description="Basic residues" evidence="5">
    <location>
        <begin position="1"/>
        <end position="13"/>
    </location>
</feature>
<feature type="compositionally biased region" description="Acidic residues" evidence="5">
    <location>
        <begin position="362"/>
        <end position="387"/>
    </location>
</feature>
<proteinExistence type="inferred from homology"/>
<evidence type="ECO:0000256" key="3">
    <source>
        <dbReference type="ARBA" id="ARBA00023242"/>
    </source>
</evidence>
<keyword evidence="3 4" id="KW-0539">Nucleus</keyword>
<dbReference type="AlphaFoldDB" id="A0A316U7N3"/>
<organism evidence="7 8">
    <name type="scientific">Pseudomicrostroma glucosiphilum</name>
    <dbReference type="NCBI Taxonomy" id="1684307"/>
    <lineage>
        <taxon>Eukaryota</taxon>
        <taxon>Fungi</taxon>
        <taxon>Dikarya</taxon>
        <taxon>Basidiomycota</taxon>
        <taxon>Ustilaginomycotina</taxon>
        <taxon>Exobasidiomycetes</taxon>
        <taxon>Microstromatales</taxon>
        <taxon>Microstromatales incertae sedis</taxon>
        <taxon>Pseudomicrostroma</taxon>
    </lineage>
</organism>
<feature type="compositionally biased region" description="Acidic residues" evidence="5">
    <location>
        <begin position="394"/>
        <end position="410"/>
    </location>
</feature>
<dbReference type="GO" id="GO:0000463">
    <property type="term" value="P:maturation of LSU-rRNA from tricistronic rRNA transcript (SSU-rRNA, 5.8S rRNA, LSU-rRNA)"/>
    <property type="evidence" value="ECO:0007669"/>
    <property type="project" value="TreeGrafter"/>
</dbReference>
<feature type="compositionally biased region" description="Basic and acidic residues" evidence="5">
    <location>
        <begin position="310"/>
        <end position="327"/>
    </location>
</feature>
<keyword evidence="8" id="KW-1185">Reference proteome</keyword>
<sequence length="442" mass="47945">MLAIKKPRNARSKRAMDKRQPQLNEGVKSALIVNASHSSALVSKAIHQLSTLKKPHAIPFTKKKSNDVNPFVDSGSIEFWCAKNDTPLMLVGDSRKKRKDNLTWIRLFDGRVLDMLEMGIDSMKGVEEFKPPTLPDIGSRPIFQFSGPQFSADAASLYPAHAHLKSLLLDFYRGEEVLENGIPTGGSVALQNGLQFVISVTAGPIDEQTGGAGSSTGQGTSLADLYAAGAASSSTNGIGSSSSPSIDTSASGAKIYFRTYSLVVPPKTPARAIPSSFELHECGPTFDFTLRRRQAADATLLSHSLKRGKTQAEKNRQGKSDTYKKNIETDEMGDMVGRIHVGKQDLTNLQTRKMKGLKAGKEEDEDEDDSDEELEALSEDDDDEEDAYMGLGNDSDEDEEEEDEDEELEMEQLAAGSADEDDEPAESAPKGAANGKKRGRKA</sequence>
<gene>
    <name evidence="7" type="ORF">BCV69DRAFT_289938</name>
</gene>
<protein>
    <recommendedName>
        <fullName evidence="4">Ribosome production factor 2 homolog</fullName>
    </recommendedName>
    <alternativeName>
        <fullName evidence="4">Ribosome biogenesis protein RPF2 homolog</fullName>
    </alternativeName>
</protein>
<evidence type="ECO:0000313" key="7">
    <source>
        <dbReference type="EMBL" id="PWN21250.1"/>
    </source>
</evidence>
<evidence type="ECO:0000256" key="4">
    <source>
        <dbReference type="RuleBase" id="RU367086"/>
    </source>
</evidence>
<dbReference type="GO" id="GO:0005730">
    <property type="term" value="C:nucleolus"/>
    <property type="evidence" value="ECO:0007669"/>
    <property type="project" value="UniProtKB-SubCell"/>
</dbReference>
<dbReference type="STRING" id="1684307.A0A316U7N3"/>
<dbReference type="InterPro" id="IPR007109">
    <property type="entry name" value="Brix"/>
</dbReference>
<evidence type="ECO:0000259" key="6">
    <source>
        <dbReference type="PROSITE" id="PS50833"/>
    </source>
</evidence>
<evidence type="ECO:0000256" key="2">
    <source>
        <dbReference type="ARBA" id="ARBA00010782"/>
    </source>
</evidence>
<accession>A0A316U7N3</accession>
<comment type="similarity">
    <text evidence="2 4">Belongs to the RPF2 family.</text>
</comment>
<dbReference type="GO" id="GO:0000027">
    <property type="term" value="P:ribosomal large subunit assembly"/>
    <property type="evidence" value="ECO:0007669"/>
    <property type="project" value="InterPro"/>
</dbReference>
<dbReference type="Pfam" id="PF04427">
    <property type="entry name" value="Brix"/>
    <property type="match status" value="1"/>
</dbReference>
<comment type="subcellular location">
    <subcellularLocation>
        <location evidence="1 4">Nucleus</location>
        <location evidence="1 4">Nucleolus</location>
    </subcellularLocation>
</comment>
<feature type="region of interest" description="Disordered" evidence="5">
    <location>
        <begin position="1"/>
        <end position="23"/>
    </location>
</feature>
<feature type="region of interest" description="Disordered" evidence="5">
    <location>
        <begin position="301"/>
        <end position="327"/>
    </location>
</feature>
<dbReference type="OrthoDB" id="407658at2759"/>
<dbReference type="EMBL" id="KZ819325">
    <property type="protein sequence ID" value="PWN21250.1"/>
    <property type="molecule type" value="Genomic_DNA"/>
</dbReference>
<dbReference type="PANTHER" id="PTHR12728">
    <property type="entry name" value="BRIX DOMAIN CONTAINING PROTEIN"/>
    <property type="match status" value="1"/>
</dbReference>
<name>A0A316U7N3_9BASI</name>
<dbReference type="PROSITE" id="PS50833">
    <property type="entry name" value="BRIX"/>
    <property type="match status" value="1"/>
</dbReference>
<feature type="region of interest" description="Disordered" evidence="5">
    <location>
        <begin position="353"/>
        <end position="442"/>
    </location>
</feature>
<dbReference type="RefSeq" id="XP_025348410.1">
    <property type="nucleotide sequence ID" value="XM_025493687.1"/>
</dbReference>
<dbReference type="PANTHER" id="PTHR12728:SF0">
    <property type="entry name" value="RIBOSOME PRODUCTION FACTOR 2 HOMOLOG"/>
    <property type="match status" value="1"/>
</dbReference>
<dbReference type="InterPro" id="IPR039770">
    <property type="entry name" value="Rpf2"/>
</dbReference>
<dbReference type="GO" id="GO:0019843">
    <property type="term" value="F:rRNA binding"/>
    <property type="evidence" value="ECO:0007669"/>
    <property type="project" value="UniProtKB-UniRule"/>
</dbReference>
<dbReference type="Proteomes" id="UP000245942">
    <property type="component" value="Unassembled WGS sequence"/>
</dbReference>
<evidence type="ECO:0000313" key="8">
    <source>
        <dbReference type="Proteomes" id="UP000245942"/>
    </source>
</evidence>
<evidence type="ECO:0000256" key="1">
    <source>
        <dbReference type="ARBA" id="ARBA00004604"/>
    </source>
</evidence>
<dbReference type="GeneID" id="37015421"/>
<evidence type="ECO:0000256" key="5">
    <source>
        <dbReference type="SAM" id="MobiDB-lite"/>
    </source>
</evidence>
<reference evidence="7 8" key="1">
    <citation type="journal article" date="2018" name="Mol. Biol. Evol.">
        <title>Broad Genomic Sampling Reveals a Smut Pathogenic Ancestry of the Fungal Clade Ustilaginomycotina.</title>
        <authorList>
            <person name="Kijpornyongpan T."/>
            <person name="Mondo S.J."/>
            <person name="Barry K."/>
            <person name="Sandor L."/>
            <person name="Lee J."/>
            <person name="Lipzen A."/>
            <person name="Pangilinan J."/>
            <person name="LaButti K."/>
            <person name="Hainaut M."/>
            <person name="Henrissat B."/>
            <person name="Grigoriev I.V."/>
            <person name="Spatafora J.W."/>
            <person name="Aime M.C."/>
        </authorList>
    </citation>
    <scope>NUCLEOTIDE SEQUENCE [LARGE SCALE GENOMIC DNA]</scope>
    <source>
        <strain evidence="7 8">MCA 4718</strain>
    </source>
</reference>
<dbReference type="SMART" id="SM00879">
    <property type="entry name" value="Brix"/>
    <property type="match status" value="1"/>
</dbReference>
<feature type="domain" description="Brix" evidence="6">
    <location>
        <begin position="28"/>
        <end position="299"/>
    </location>
</feature>